<evidence type="ECO:0000256" key="3">
    <source>
        <dbReference type="ARBA" id="ARBA00022679"/>
    </source>
</evidence>
<dbReference type="EMBL" id="JAWXYG010000009">
    <property type="protein sequence ID" value="KAK4262203.1"/>
    <property type="molecule type" value="Genomic_DNA"/>
</dbReference>
<evidence type="ECO:0000256" key="5">
    <source>
        <dbReference type="RuleBase" id="RU362057"/>
    </source>
</evidence>
<keyword evidence="6" id="KW-0812">Transmembrane</keyword>
<evidence type="ECO:0000256" key="4">
    <source>
        <dbReference type="RuleBase" id="RU003718"/>
    </source>
</evidence>
<dbReference type="EC" id="2.4.1.-" evidence="5"/>
<protein>
    <recommendedName>
        <fullName evidence="5">Glycosyltransferase</fullName>
        <ecNumber evidence="5">2.4.1.-</ecNumber>
    </recommendedName>
</protein>
<evidence type="ECO:0000313" key="7">
    <source>
        <dbReference type="EMBL" id="KAK4262203.1"/>
    </source>
</evidence>
<dbReference type="CDD" id="cd03784">
    <property type="entry name" value="GT1_Gtf-like"/>
    <property type="match status" value="1"/>
</dbReference>
<evidence type="ECO:0000313" key="8">
    <source>
        <dbReference type="Proteomes" id="UP001293593"/>
    </source>
</evidence>
<dbReference type="Proteomes" id="UP001293593">
    <property type="component" value="Unassembled WGS sequence"/>
</dbReference>
<keyword evidence="6" id="KW-1133">Transmembrane helix</keyword>
<organism evidence="7 8">
    <name type="scientific">Acacia crassicarpa</name>
    <name type="common">northern wattle</name>
    <dbReference type="NCBI Taxonomy" id="499986"/>
    <lineage>
        <taxon>Eukaryota</taxon>
        <taxon>Viridiplantae</taxon>
        <taxon>Streptophyta</taxon>
        <taxon>Embryophyta</taxon>
        <taxon>Tracheophyta</taxon>
        <taxon>Spermatophyta</taxon>
        <taxon>Magnoliopsida</taxon>
        <taxon>eudicotyledons</taxon>
        <taxon>Gunneridae</taxon>
        <taxon>Pentapetalae</taxon>
        <taxon>rosids</taxon>
        <taxon>fabids</taxon>
        <taxon>Fabales</taxon>
        <taxon>Fabaceae</taxon>
        <taxon>Caesalpinioideae</taxon>
        <taxon>mimosoid clade</taxon>
        <taxon>Acacieae</taxon>
        <taxon>Acacia</taxon>
    </lineage>
</organism>
<dbReference type="SUPFAM" id="SSF53756">
    <property type="entry name" value="UDP-Glycosyltransferase/glycogen phosphorylase"/>
    <property type="match status" value="1"/>
</dbReference>
<dbReference type="FunFam" id="3.40.50.2000:FF:000051">
    <property type="entry name" value="Glycosyltransferase"/>
    <property type="match status" value="1"/>
</dbReference>
<comment type="similarity">
    <text evidence="1 4">Belongs to the UDP-glycosyltransferase family.</text>
</comment>
<accession>A0AAE1J3G8</accession>
<dbReference type="PANTHER" id="PTHR48046">
    <property type="entry name" value="UDP-GLYCOSYLTRANSFERASE 72E1"/>
    <property type="match status" value="1"/>
</dbReference>
<dbReference type="Gene3D" id="3.40.50.2000">
    <property type="entry name" value="Glycogen Phosphorylase B"/>
    <property type="match status" value="2"/>
</dbReference>
<keyword evidence="3 4" id="KW-0808">Transferase</keyword>
<dbReference type="GO" id="GO:0047209">
    <property type="term" value="F:coniferyl-alcohol glucosyltransferase activity"/>
    <property type="evidence" value="ECO:0007669"/>
    <property type="project" value="TreeGrafter"/>
</dbReference>
<gene>
    <name evidence="7" type="ORF">QN277_027788</name>
</gene>
<dbReference type="InterPro" id="IPR035595">
    <property type="entry name" value="UDP_glycos_trans_CS"/>
</dbReference>
<proteinExistence type="inferred from homology"/>
<evidence type="ECO:0000256" key="1">
    <source>
        <dbReference type="ARBA" id="ARBA00009995"/>
    </source>
</evidence>
<dbReference type="PROSITE" id="PS00375">
    <property type="entry name" value="UDPGT"/>
    <property type="match status" value="1"/>
</dbReference>
<dbReference type="Pfam" id="PF00201">
    <property type="entry name" value="UDPGT"/>
    <property type="match status" value="1"/>
</dbReference>
<feature type="transmembrane region" description="Helical" evidence="6">
    <location>
        <begin position="132"/>
        <end position="152"/>
    </location>
</feature>
<evidence type="ECO:0000256" key="6">
    <source>
        <dbReference type="SAM" id="Phobius"/>
    </source>
</evidence>
<name>A0AAE1J3G8_9FABA</name>
<dbReference type="InterPro" id="IPR002213">
    <property type="entry name" value="UDP_glucos_trans"/>
</dbReference>
<keyword evidence="8" id="KW-1185">Reference proteome</keyword>
<dbReference type="AlphaFoldDB" id="A0AAE1J3G8"/>
<evidence type="ECO:0000256" key="2">
    <source>
        <dbReference type="ARBA" id="ARBA00022676"/>
    </source>
</evidence>
<keyword evidence="6" id="KW-0472">Membrane</keyword>
<reference evidence="7" key="1">
    <citation type="submission" date="2023-10" db="EMBL/GenBank/DDBJ databases">
        <title>Chromosome-level genome of the transformable northern wattle, Acacia crassicarpa.</title>
        <authorList>
            <person name="Massaro I."/>
            <person name="Sinha N.R."/>
            <person name="Poethig S."/>
            <person name="Leichty A.R."/>
        </authorList>
    </citation>
    <scope>NUCLEOTIDE SEQUENCE</scope>
    <source>
        <strain evidence="7">Acra3RX</strain>
        <tissue evidence="7">Leaf</tissue>
    </source>
</reference>
<comment type="caution">
    <text evidence="7">The sequence shown here is derived from an EMBL/GenBank/DDBJ whole genome shotgun (WGS) entry which is preliminary data.</text>
</comment>
<keyword evidence="2 4" id="KW-0328">Glycosyltransferase</keyword>
<sequence>MQMENKPHAALLVSPGVGHLIPAIELAKRLLTHHNFLITVFVVTTDSSTARSIITQHTSNLPSLNVVIFPPVDVSAKLGPNPSLEARMNFTMIQSLPLLRSSVLSMNPRPTVLIVDIFGTLAFPMAREFGMLTYVFFTSCAWFTAATIYLSVIDKEMEDRHVNYREPLHIPGCKPVPFEDSLEAILCRDGPMYEGFLKAAQDIISADGILVNTWHGLEPTTVKALMDREILGGITKGPVYFIGPLVRSTEPKTKEKDEILRWLDDQPTGSVIYVSFGSGGTLSAAQMTELAWGLELSRQRFVWVVRPPKEEDTSGSFFDVVKGGKECMDYLPEGFAKRNHEVGRVVPMWATQAEILGHSSVGGFVTHCGWNSTLESVMHGVPMVAWPLYAEQKMNACMLSAELEVAVRLRGPEGAVVPREEIRKVVRRVMAEKEGKAMRGRVRELMLSGEKAISQFGPSHLALCRVTTDCLNHQMNGKIY</sequence>
<dbReference type="PANTHER" id="PTHR48046:SF7">
    <property type="entry name" value="UDP-GLYCOSYLTRANSFERASE 72E1"/>
    <property type="match status" value="1"/>
</dbReference>